<evidence type="ECO:0000256" key="7">
    <source>
        <dbReference type="ARBA" id="ARBA00023015"/>
    </source>
</evidence>
<comment type="subcellular location">
    <subcellularLocation>
        <location evidence="1">Nucleus</location>
    </subcellularLocation>
</comment>
<proteinExistence type="inferred from homology"/>
<keyword evidence="8" id="KW-0238">DNA-binding</keyword>
<feature type="compositionally biased region" description="Basic and acidic residues" evidence="12">
    <location>
        <begin position="151"/>
        <end position="168"/>
    </location>
</feature>
<reference evidence="15" key="1">
    <citation type="submission" date="2025-08" db="UniProtKB">
        <authorList>
            <consortium name="Ensembl"/>
        </authorList>
    </citation>
    <scope>IDENTIFICATION</scope>
</reference>
<dbReference type="CDD" id="cd07936">
    <property type="entry name" value="SCAN"/>
    <property type="match status" value="1"/>
</dbReference>
<dbReference type="SMART" id="SM00431">
    <property type="entry name" value="SCAN"/>
    <property type="match status" value="1"/>
</dbReference>
<keyword evidence="7" id="KW-0805">Transcription regulation</keyword>
<feature type="domain" description="C2H2-type" evidence="13">
    <location>
        <begin position="361"/>
        <end position="388"/>
    </location>
</feature>
<organism evidence="15 16">
    <name type="scientific">Varanus komodoensis</name>
    <name type="common">Komodo dragon</name>
    <dbReference type="NCBI Taxonomy" id="61221"/>
    <lineage>
        <taxon>Eukaryota</taxon>
        <taxon>Metazoa</taxon>
        <taxon>Chordata</taxon>
        <taxon>Craniata</taxon>
        <taxon>Vertebrata</taxon>
        <taxon>Euteleostomi</taxon>
        <taxon>Lepidosauria</taxon>
        <taxon>Squamata</taxon>
        <taxon>Bifurcata</taxon>
        <taxon>Unidentata</taxon>
        <taxon>Episquamata</taxon>
        <taxon>Toxicofera</taxon>
        <taxon>Anguimorpha</taxon>
        <taxon>Paleoanguimorpha</taxon>
        <taxon>Varanoidea</taxon>
        <taxon>Varanidae</taxon>
        <taxon>Varanus</taxon>
    </lineage>
</organism>
<dbReference type="InterPro" id="IPR038269">
    <property type="entry name" value="SCAN_sf"/>
</dbReference>
<evidence type="ECO:0000256" key="8">
    <source>
        <dbReference type="ARBA" id="ARBA00023125"/>
    </source>
</evidence>
<keyword evidence="5 11" id="KW-0863">Zinc-finger</keyword>
<evidence type="ECO:0000256" key="4">
    <source>
        <dbReference type="ARBA" id="ARBA00022737"/>
    </source>
</evidence>
<dbReference type="Pfam" id="PF02023">
    <property type="entry name" value="SCAN"/>
    <property type="match status" value="1"/>
</dbReference>
<dbReference type="FunFam" id="3.30.160.60:FF:000620">
    <property type="entry name" value="Zinc finger protein 263"/>
    <property type="match status" value="1"/>
</dbReference>
<feature type="domain" description="C2H2-type" evidence="13">
    <location>
        <begin position="333"/>
        <end position="360"/>
    </location>
</feature>
<dbReference type="SUPFAM" id="SSF47353">
    <property type="entry name" value="Retrovirus capsid dimerization domain-like"/>
    <property type="match status" value="1"/>
</dbReference>
<evidence type="ECO:0000256" key="12">
    <source>
        <dbReference type="SAM" id="MobiDB-lite"/>
    </source>
</evidence>
<dbReference type="Gene3D" id="3.30.160.60">
    <property type="entry name" value="Classic Zinc Finger"/>
    <property type="match status" value="7"/>
</dbReference>
<feature type="domain" description="C2H2-type" evidence="13">
    <location>
        <begin position="389"/>
        <end position="416"/>
    </location>
</feature>
<dbReference type="GO" id="GO:0001227">
    <property type="term" value="F:DNA-binding transcription repressor activity, RNA polymerase II-specific"/>
    <property type="evidence" value="ECO:0007669"/>
    <property type="project" value="TreeGrafter"/>
</dbReference>
<comment type="similarity">
    <text evidence="2">Belongs to the krueppel C2H2-type zinc-finger protein family.</text>
</comment>
<dbReference type="FunFam" id="3.30.160.60:FF:002343">
    <property type="entry name" value="Zinc finger protein 33A"/>
    <property type="match status" value="2"/>
</dbReference>
<keyword evidence="4" id="KW-0677">Repeat</keyword>
<dbReference type="PROSITE" id="PS50157">
    <property type="entry name" value="ZINC_FINGER_C2H2_2"/>
    <property type="match status" value="6"/>
</dbReference>
<dbReference type="GO" id="GO:0002682">
    <property type="term" value="P:regulation of immune system process"/>
    <property type="evidence" value="ECO:0007669"/>
    <property type="project" value="TreeGrafter"/>
</dbReference>
<dbReference type="FunFam" id="1.10.4020.10:FF:000001">
    <property type="entry name" value="zinc finger protein 263 isoform X1"/>
    <property type="match status" value="1"/>
</dbReference>
<dbReference type="Proteomes" id="UP000694545">
    <property type="component" value="Unplaced"/>
</dbReference>
<dbReference type="FunFam" id="3.30.160.60:FF:001954">
    <property type="entry name" value="Zinc finger protein 787"/>
    <property type="match status" value="1"/>
</dbReference>
<feature type="region of interest" description="Disordered" evidence="12">
    <location>
        <begin position="108"/>
        <end position="168"/>
    </location>
</feature>
<keyword evidence="3" id="KW-0479">Metal-binding</keyword>
<feature type="region of interest" description="Disordered" evidence="12">
    <location>
        <begin position="1"/>
        <end position="20"/>
    </location>
</feature>
<dbReference type="GO" id="GO:0000978">
    <property type="term" value="F:RNA polymerase II cis-regulatory region sequence-specific DNA binding"/>
    <property type="evidence" value="ECO:0007669"/>
    <property type="project" value="TreeGrafter"/>
</dbReference>
<name>A0A8D2INI7_VARKO</name>
<dbReference type="GO" id="GO:0005654">
    <property type="term" value="C:nucleoplasm"/>
    <property type="evidence" value="ECO:0007669"/>
    <property type="project" value="TreeGrafter"/>
</dbReference>
<dbReference type="Ensembl" id="ENSVKKT00000001091.1">
    <property type="protein sequence ID" value="ENSVKKP00000001053.1"/>
    <property type="gene ID" value="ENSVKKG00000000868.1"/>
</dbReference>
<dbReference type="PANTHER" id="PTHR24399">
    <property type="entry name" value="ZINC FINGER AND BTB DOMAIN-CONTAINING"/>
    <property type="match status" value="1"/>
</dbReference>
<evidence type="ECO:0000256" key="11">
    <source>
        <dbReference type="PROSITE-ProRule" id="PRU00042"/>
    </source>
</evidence>
<evidence type="ECO:0000256" key="5">
    <source>
        <dbReference type="ARBA" id="ARBA00022771"/>
    </source>
</evidence>
<feature type="domain" description="C2H2-type" evidence="13">
    <location>
        <begin position="305"/>
        <end position="332"/>
    </location>
</feature>
<protein>
    <submittedName>
        <fullName evidence="15">Uncharacterized protein</fullName>
    </submittedName>
</protein>
<feature type="domain" description="SCAN box" evidence="14">
    <location>
        <begin position="48"/>
        <end position="117"/>
    </location>
</feature>
<dbReference type="AlphaFoldDB" id="A0A8D2INI7"/>
<keyword evidence="10" id="KW-0539">Nucleus</keyword>
<dbReference type="SMART" id="SM00355">
    <property type="entry name" value="ZnF_C2H2"/>
    <property type="match status" value="7"/>
</dbReference>
<dbReference type="FunFam" id="3.30.160.60:FF:001772">
    <property type="entry name" value="Uncharacterized protein"/>
    <property type="match status" value="1"/>
</dbReference>
<dbReference type="InterPro" id="IPR003309">
    <property type="entry name" value="SCAN_dom"/>
</dbReference>
<dbReference type="InterPro" id="IPR013087">
    <property type="entry name" value="Znf_C2H2_type"/>
</dbReference>
<keyword evidence="6" id="KW-0862">Zinc</keyword>
<evidence type="ECO:0000313" key="15">
    <source>
        <dbReference type="Ensembl" id="ENSVKKP00000001053.1"/>
    </source>
</evidence>
<evidence type="ECO:0000256" key="6">
    <source>
        <dbReference type="ARBA" id="ARBA00022833"/>
    </source>
</evidence>
<evidence type="ECO:0000256" key="2">
    <source>
        <dbReference type="ARBA" id="ARBA00006991"/>
    </source>
</evidence>
<evidence type="ECO:0000259" key="13">
    <source>
        <dbReference type="PROSITE" id="PS50157"/>
    </source>
</evidence>
<keyword evidence="16" id="KW-1185">Reference proteome</keyword>
<accession>A0A8D2INI7</accession>
<dbReference type="Pfam" id="PF00096">
    <property type="entry name" value="zf-C2H2"/>
    <property type="match status" value="5"/>
</dbReference>
<sequence>MEEPDSVGPEDGRDPDAFLAEGGGEFWERTIQEILGEEDALRLDTECQHFRHFQYRDAEGPREVRNRLHHLCIQWLKPEQHTKTQILDLVILEQFLAVLPPEMQSWVRGCGPETSSQGTRRASPGSSRPFVSFPPSDSVPLSQQNSQRETAQCRKVEEQHASADAKEEKQDGICASLGNVVVCEIPVQEITHEGEARIQCLVCGKQVSDPSNFNLLMRTHPGDTSLKCYDCQKFFRIKKHPTSHQRIHPVEKPLTSLKCGKSFCWAESLTLYHCKPFKCLQCGKSFIQSSNLLSHQRIHSAEKPYKCLECGKSFRWNSLLITHQRIHTGEKPFQCLECGKSFSRSSHLMAHQRIHTGEKPFKCSECEKSFGQSSQLMAHQRIHTGEKPFNCLECGKCFTQSSQLMAHQRIHTGERPFKCVMVCSGGGDDAVLTPAARE</sequence>
<reference evidence="15" key="2">
    <citation type="submission" date="2025-09" db="UniProtKB">
        <authorList>
            <consortium name="Ensembl"/>
        </authorList>
    </citation>
    <scope>IDENTIFICATION</scope>
</reference>
<dbReference type="GO" id="GO:0001817">
    <property type="term" value="P:regulation of cytokine production"/>
    <property type="evidence" value="ECO:0007669"/>
    <property type="project" value="TreeGrafter"/>
</dbReference>
<feature type="domain" description="C2H2-type" evidence="13">
    <location>
        <begin position="226"/>
        <end position="253"/>
    </location>
</feature>
<feature type="compositionally biased region" description="Low complexity" evidence="12">
    <location>
        <begin position="123"/>
        <end position="142"/>
    </location>
</feature>
<dbReference type="PROSITE" id="PS00028">
    <property type="entry name" value="ZINC_FINGER_C2H2_1"/>
    <property type="match status" value="6"/>
</dbReference>
<evidence type="ECO:0000256" key="3">
    <source>
        <dbReference type="ARBA" id="ARBA00022723"/>
    </source>
</evidence>
<dbReference type="OMA" id="YQSVLIR"/>
<evidence type="ECO:0000256" key="1">
    <source>
        <dbReference type="ARBA" id="ARBA00004123"/>
    </source>
</evidence>
<dbReference type="GO" id="GO:0008270">
    <property type="term" value="F:zinc ion binding"/>
    <property type="evidence" value="ECO:0007669"/>
    <property type="project" value="UniProtKB-KW"/>
</dbReference>
<feature type="domain" description="C2H2-type" evidence="13">
    <location>
        <begin position="277"/>
        <end position="304"/>
    </location>
</feature>
<dbReference type="PROSITE" id="PS50804">
    <property type="entry name" value="SCAN_BOX"/>
    <property type="match status" value="1"/>
</dbReference>
<dbReference type="PANTHER" id="PTHR24399:SF73">
    <property type="entry name" value="ZINC FINGER PROTEIN 572"/>
    <property type="match status" value="1"/>
</dbReference>
<evidence type="ECO:0000313" key="16">
    <source>
        <dbReference type="Proteomes" id="UP000694545"/>
    </source>
</evidence>
<dbReference type="InterPro" id="IPR036236">
    <property type="entry name" value="Znf_C2H2_sf"/>
</dbReference>
<evidence type="ECO:0000256" key="9">
    <source>
        <dbReference type="ARBA" id="ARBA00023163"/>
    </source>
</evidence>
<evidence type="ECO:0000256" key="10">
    <source>
        <dbReference type="ARBA" id="ARBA00023242"/>
    </source>
</evidence>
<dbReference type="Gene3D" id="1.10.4020.10">
    <property type="entry name" value="DNA breaking-rejoining enzymes"/>
    <property type="match status" value="1"/>
</dbReference>
<keyword evidence="9" id="KW-0804">Transcription</keyword>
<dbReference type="SUPFAM" id="SSF57667">
    <property type="entry name" value="beta-beta-alpha zinc fingers"/>
    <property type="match status" value="4"/>
</dbReference>
<evidence type="ECO:0000259" key="14">
    <source>
        <dbReference type="PROSITE" id="PS50804"/>
    </source>
</evidence>